<protein>
    <recommendedName>
        <fullName evidence="2">C2H2-type domain-containing protein</fullName>
    </recommendedName>
</protein>
<dbReference type="InterPro" id="IPR059095">
    <property type="entry name" value="Znf_C2H2_17_2nd"/>
</dbReference>
<feature type="region of interest" description="Disordered" evidence="1">
    <location>
        <begin position="412"/>
        <end position="462"/>
    </location>
</feature>
<sequence>MSPFRSPMPGYEFDMKMEFASPDHHQTTGIDAIMVGSTPRLYPRPGTGEWTYPSDDLNAPRSYIPIGRGIHAREGFQQPLAGTAYGAGGNFVPRYTGSTGIHTDAWNPMPMVDSPPQGYGYANGSGIDMAAEWNVAILGTPPMKLVVPLTPLLPSASPQDMDSQDGFGSTHTANITPENGHSMLFMPTPNTGTPISLPLYPASPSTARIFSPCSPRTCTPSLGEPTPGNDLFGSPIPSPGSITSETFETRNPAFGTPVIRPLQPSAPPSFSGLEPELASHDSSKQSLAASLKNPKKRIPTLKRLSKRHQASPDSQNRLPHLLPATPASMELSSTLSELDGGEQSPVVNTELASAHQGNQAAPVEYKYTCQAPGCKCNGTRVFLRRSALQRHEEEHLKPYLCHIKGCKRSIPGNGFSRPDNLRTHLNSKTLHAGLEDDSSSSRKRRRESTFSASTPRSEPDREHQFALFSQWMEMSRGQAVTDTPGRTTDYNPRGRSLSIESQFERFERWQEHEKALEREIGEGGQSKRQRR</sequence>
<evidence type="ECO:0000313" key="3">
    <source>
        <dbReference type="EMBL" id="TGZ77080.1"/>
    </source>
</evidence>
<keyword evidence="4" id="KW-1185">Reference proteome</keyword>
<dbReference type="Proteomes" id="UP000298138">
    <property type="component" value="Unassembled WGS sequence"/>
</dbReference>
<dbReference type="InterPro" id="IPR013087">
    <property type="entry name" value="Znf_C2H2_type"/>
</dbReference>
<dbReference type="SMART" id="SM00355">
    <property type="entry name" value="ZnF_C2H2"/>
    <property type="match status" value="2"/>
</dbReference>
<dbReference type="Pfam" id="PF26176">
    <property type="entry name" value="zf_C2H2_17_2"/>
    <property type="match status" value="1"/>
</dbReference>
<name>A0A4S2MJE7_9PEZI</name>
<feature type="compositionally biased region" description="Basic residues" evidence="1">
    <location>
        <begin position="293"/>
        <end position="309"/>
    </location>
</feature>
<feature type="compositionally biased region" description="Polar residues" evidence="1">
    <location>
        <begin position="478"/>
        <end position="490"/>
    </location>
</feature>
<reference evidence="3 4" key="1">
    <citation type="submission" date="2019-04" db="EMBL/GenBank/DDBJ databases">
        <title>Comparative genomics and transcriptomics to analyze fruiting body development in filamentous ascomycetes.</title>
        <authorList>
            <consortium name="DOE Joint Genome Institute"/>
            <person name="Lutkenhaus R."/>
            <person name="Traeger S."/>
            <person name="Breuer J."/>
            <person name="Kuo A."/>
            <person name="Lipzen A."/>
            <person name="Pangilinan J."/>
            <person name="Dilworth D."/>
            <person name="Sandor L."/>
            <person name="Poggeler S."/>
            <person name="Barry K."/>
            <person name="Grigoriev I.V."/>
            <person name="Nowrousian M."/>
        </authorList>
    </citation>
    <scope>NUCLEOTIDE SEQUENCE [LARGE SCALE GENOMIC DNA]</scope>
    <source>
        <strain evidence="3 4">CBS 389.68</strain>
    </source>
</reference>
<feature type="region of interest" description="Disordered" evidence="1">
    <location>
        <begin position="477"/>
        <end position="497"/>
    </location>
</feature>
<gene>
    <name evidence="3" type="ORF">EX30DRAFT_352157</name>
</gene>
<feature type="domain" description="C2H2-type" evidence="2">
    <location>
        <begin position="367"/>
        <end position="395"/>
    </location>
</feature>
<accession>A0A4S2MJE7</accession>
<organism evidence="3 4">
    <name type="scientific">Ascodesmis nigricans</name>
    <dbReference type="NCBI Taxonomy" id="341454"/>
    <lineage>
        <taxon>Eukaryota</taxon>
        <taxon>Fungi</taxon>
        <taxon>Dikarya</taxon>
        <taxon>Ascomycota</taxon>
        <taxon>Pezizomycotina</taxon>
        <taxon>Pezizomycetes</taxon>
        <taxon>Pezizales</taxon>
        <taxon>Ascodesmidaceae</taxon>
        <taxon>Ascodesmis</taxon>
    </lineage>
</organism>
<dbReference type="InParanoid" id="A0A4S2MJE7"/>
<evidence type="ECO:0000313" key="4">
    <source>
        <dbReference type="Proteomes" id="UP000298138"/>
    </source>
</evidence>
<dbReference type="AlphaFoldDB" id="A0A4S2MJE7"/>
<evidence type="ECO:0000259" key="2">
    <source>
        <dbReference type="SMART" id="SM00355"/>
    </source>
</evidence>
<dbReference type="OrthoDB" id="4779105at2759"/>
<feature type="domain" description="C2H2-type" evidence="2">
    <location>
        <begin position="399"/>
        <end position="431"/>
    </location>
</feature>
<dbReference type="EMBL" id="ML220160">
    <property type="protein sequence ID" value="TGZ77080.1"/>
    <property type="molecule type" value="Genomic_DNA"/>
</dbReference>
<feature type="region of interest" description="Disordered" evidence="1">
    <location>
        <begin position="252"/>
        <end position="321"/>
    </location>
</feature>
<evidence type="ECO:0000256" key="1">
    <source>
        <dbReference type="SAM" id="MobiDB-lite"/>
    </source>
</evidence>
<proteinExistence type="predicted"/>